<dbReference type="GO" id="GO:0000445">
    <property type="term" value="C:THO complex part of transcription export complex"/>
    <property type="evidence" value="ECO:0007669"/>
    <property type="project" value="TreeGrafter"/>
</dbReference>
<dbReference type="PANTHER" id="PTHR21597">
    <property type="entry name" value="THO2 PROTEIN"/>
    <property type="match status" value="1"/>
</dbReference>
<organism evidence="9">
    <name type="scientific">Arcella intermedia</name>
    <dbReference type="NCBI Taxonomy" id="1963864"/>
    <lineage>
        <taxon>Eukaryota</taxon>
        <taxon>Amoebozoa</taxon>
        <taxon>Tubulinea</taxon>
        <taxon>Elardia</taxon>
        <taxon>Arcellinida</taxon>
        <taxon>Sphaerothecina</taxon>
        <taxon>Arcellidae</taxon>
        <taxon>Arcella</taxon>
    </lineage>
</organism>
<evidence type="ECO:0000313" key="9">
    <source>
        <dbReference type="EMBL" id="NDV29100.1"/>
    </source>
</evidence>
<feature type="compositionally biased region" description="Basic and acidic residues" evidence="5">
    <location>
        <begin position="1223"/>
        <end position="1238"/>
    </location>
</feature>
<feature type="compositionally biased region" description="Basic and acidic residues" evidence="5">
    <location>
        <begin position="1168"/>
        <end position="1192"/>
    </location>
</feature>
<proteinExistence type="inferred from homology"/>
<dbReference type="Pfam" id="PF11262">
    <property type="entry name" value="Tho2"/>
    <property type="match status" value="2"/>
</dbReference>
<feature type="compositionally biased region" description="Basic and acidic residues" evidence="5">
    <location>
        <begin position="1044"/>
        <end position="1061"/>
    </location>
</feature>
<dbReference type="InterPro" id="IPR032302">
    <property type="entry name" value="THOC2_N"/>
</dbReference>
<evidence type="ECO:0000259" key="8">
    <source>
        <dbReference type="Pfam" id="PF16134"/>
    </source>
</evidence>
<dbReference type="InterPro" id="IPR021726">
    <property type="entry name" value="THO_THOC2_N"/>
</dbReference>
<evidence type="ECO:0000256" key="1">
    <source>
        <dbReference type="ARBA" id="ARBA00004123"/>
    </source>
</evidence>
<dbReference type="InterPro" id="IPR021418">
    <property type="entry name" value="THO_THOC2_C"/>
</dbReference>
<dbReference type="GO" id="GO:0006397">
    <property type="term" value="P:mRNA processing"/>
    <property type="evidence" value="ECO:0007669"/>
    <property type="project" value="InterPro"/>
</dbReference>
<reference evidence="9" key="1">
    <citation type="journal article" date="2020" name="J. Eukaryot. Microbiol.">
        <title>De novo Sequencing, Assembly and Annotation of the Transcriptome for the Free-Living Testate Amoeba Arcella intermedia.</title>
        <authorList>
            <person name="Ribeiro G.M."/>
            <person name="Porfirio-Sousa A.L."/>
            <person name="Maurer-Alcala X.X."/>
            <person name="Katz L.A."/>
            <person name="Lahr D.J.G."/>
        </authorList>
    </citation>
    <scope>NUCLEOTIDE SEQUENCE</scope>
</reference>
<dbReference type="AlphaFoldDB" id="A0A6B2KWD8"/>
<accession>A0A6B2KWD8</accession>
<feature type="compositionally biased region" description="Polar residues" evidence="5">
    <location>
        <begin position="1062"/>
        <end position="1075"/>
    </location>
</feature>
<keyword evidence="4" id="KW-0539">Nucleus</keyword>
<name>A0A6B2KWD8_9EUKA</name>
<dbReference type="EMBL" id="GIBP01000131">
    <property type="protein sequence ID" value="NDV29100.1"/>
    <property type="molecule type" value="Transcribed_RNA"/>
</dbReference>
<comment type="similarity">
    <text evidence="2">Belongs to the THOC2 family.</text>
</comment>
<dbReference type="PANTHER" id="PTHR21597:SF0">
    <property type="entry name" value="THO COMPLEX SUBUNIT 2"/>
    <property type="match status" value="1"/>
</dbReference>
<feature type="domain" description="THO complex subunitTHOC2 C-terminal" evidence="6">
    <location>
        <begin position="832"/>
        <end position="952"/>
    </location>
</feature>
<dbReference type="Pfam" id="PF16134">
    <property type="entry name" value="THOC2_N"/>
    <property type="match status" value="2"/>
</dbReference>
<evidence type="ECO:0000256" key="4">
    <source>
        <dbReference type="ARBA" id="ARBA00023242"/>
    </source>
</evidence>
<evidence type="ECO:0000256" key="2">
    <source>
        <dbReference type="ARBA" id="ARBA00007857"/>
    </source>
</evidence>
<feature type="domain" description="THO complex subunitTHOC2 N-terminal" evidence="7">
    <location>
        <begin position="501"/>
        <end position="575"/>
    </location>
</feature>
<feature type="domain" description="THO complex subunit 2 N-terminal" evidence="8">
    <location>
        <begin position="30"/>
        <end position="345"/>
    </location>
</feature>
<feature type="compositionally biased region" description="Polar residues" evidence="5">
    <location>
        <begin position="1156"/>
        <end position="1167"/>
    </location>
</feature>
<feature type="region of interest" description="Disordered" evidence="5">
    <location>
        <begin position="1038"/>
        <end position="1238"/>
    </location>
</feature>
<protein>
    <recommendedName>
        <fullName evidence="3">THO complex subunit 2</fullName>
    </recommendedName>
</protein>
<evidence type="ECO:0000259" key="7">
    <source>
        <dbReference type="Pfam" id="PF11732"/>
    </source>
</evidence>
<evidence type="ECO:0000259" key="6">
    <source>
        <dbReference type="Pfam" id="PF11262"/>
    </source>
</evidence>
<dbReference type="Pfam" id="PF11732">
    <property type="entry name" value="Thoc2"/>
    <property type="match status" value="1"/>
</dbReference>
<sequence>MYPLLEDYVQGKTTVDIILSNLPRKDDDKLKEMISVLVDMIWVFNVQFQDVTVKLANLLIKLQDSGMVTRKLLVERLPRELLTVDSAKIIRCSDKELLNRTIQINTNHFMKQQKFNLLREESEGYSKLIAELNCGVNEASLTHLLEVVHSLIGYFELDPNRVFDIILDAFEYNLEEKAFLKLIEPFQKSYLPHILGLKFQNHYSSGSTPSSLYKLTAILIKNNFLDVNLILPHLRPTDEESEKEYKEDLNKLPTGKMTSLLTSDKKEKKDVLKARRAQEVHTAQGNQKICLVEALLDAGDWNNAQICLKSVYWPICPGVYPPLANALCKRINYLITPLYTPIAPLALSPITVPNTECTVSYTDPPISSYSEIISVIFPICYHVGPYLHRDTLLFCKLTRLLAEYMKPQNVDGAVRTEVANFIGDLLLPALSMVSSNPALSIEVWDLLKYLPYSERFRVYGIWKNTTKYPVYTIIRNETANEVKKILSRLTANNVKSTGRQIARFTHTIPDVVFSKILGQVQSYVNIIPPVVDSLKYMTTLSFDVLGYCLLCYLADQGNSVQQDGYTVGAKLTNLAQFTGYLYKKHTNKIDIVPMIQYIHNQLLYENSNQLLVLKEIIETISGLFSSETLHDEELLNLNAGGVLLRNKTLEKQQNPDDQKQRSSARAADSLAKGLTTSKLVFPIYILAAQRRANILFELDDILHEKVLGEYYDRVHETLLLYSDFINYYILSDKSTSNSKPKFMYLSDLVEKHKIEPESAFHLLRNSLHMLYSDIFRGEFHTGSRRKLSEDTAKFAPKHISLEFYGLFWSLRLSDIYLPTTEYEKFASHTTDENMKKSIMTEYREQEAKHKRILSILNEDKNSWFPESVGNSKGSQIILESCILPRCLFSSADALFCGKFCTLLHNLNLSAFSYNIYLQKLADGLGGLLFSCSESESARFGRFLSCTLQETRKLKIASRSLESSLQKTVMAFLSSKSYIKIRNTVLVLSKLNGVYPTNLPCALEIEEIIYSIIATTTFNDVKTKADSYRCMLEKYKTSLPQNEPENDRTDYKETKGTPKLETRTSAPSRTSLSKIPSSVDRDRDSERERDKPRPDRMDPERTPNDRSEKPERMSEKSDRSVMPERVSDRYSERDNRNERYSERHERDRYERERGPTYSRSGVPSISQEKLNDNSSRKRERKDDIKTEEKETELPAKVPRTDNTLSPHPIETESAPSTSAVTKHTTRDAPISEERFSSIE</sequence>
<feature type="compositionally biased region" description="Polar residues" evidence="5">
    <location>
        <begin position="1212"/>
        <end position="1221"/>
    </location>
</feature>
<feature type="domain" description="THO complex subunit 2 N-terminal" evidence="8">
    <location>
        <begin position="364"/>
        <end position="499"/>
    </location>
</feature>
<evidence type="ECO:0000256" key="3">
    <source>
        <dbReference type="ARBA" id="ARBA00019596"/>
    </source>
</evidence>
<evidence type="ECO:0000256" key="5">
    <source>
        <dbReference type="SAM" id="MobiDB-lite"/>
    </source>
</evidence>
<dbReference type="GO" id="GO:0006406">
    <property type="term" value="P:mRNA export from nucleus"/>
    <property type="evidence" value="ECO:0007669"/>
    <property type="project" value="InterPro"/>
</dbReference>
<dbReference type="InterPro" id="IPR040007">
    <property type="entry name" value="Tho2"/>
</dbReference>
<dbReference type="GO" id="GO:0003729">
    <property type="term" value="F:mRNA binding"/>
    <property type="evidence" value="ECO:0007669"/>
    <property type="project" value="TreeGrafter"/>
</dbReference>
<comment type="subcellular location">
    <subcellularLocation>
        <location evidence="1">Nucleus</location>
    </subcellularLocation>
</comment>
<feature type="compositionally biased region" description="Basic and acidic residues" evidence="5">
    <location>
        <begin position="1078"/>
        <end position="1153"/>
    </location>
</feature>
<feature type="domain" description="THO complex subunitTHOC2 C-terminal" evidence="6">
    <location>
        <begin position="960"/>
        <end position="1028"/>
    </location>
</feature>